<dbReference type="PROSITE" id="PS51186">
    <property type="entry name" value="GNAT"/>
    <property type="match status" value="1"/>
</dbReference>
<keyword evidence="1 4" id="KW-0808">Transferase</keyword>
<dbReference type="eggNOG" id="COG0456">
    <property type="taxonomic scope" value="Bacteria"/>
</dbReference>
<evidence type="ECO:0000256" key="2">
    <source>
        <dbReference type="ARBA" id="ARBA00023315"/>
    </source>
</evidence>
<dbReference type="AlphaFoldDB" id="H5X993"/>
<dbReference type="STRING" id="882083.SacmaDRAFT_0902"/>
<dbReference type="HOGENOM" id="CLU_013985_11_6_11"/>
<dbReference type="EMBL" id="CM001439">
    <property type="protein sequence ID" value="EHR49195.1"/>
    <property type="molecule type" value="Genomic_DNA"/>
</dbReference>
<evidence type="ECO:0000259" key="3">
    <source>
        <dbReference type="PROSITE" id="PS51186"/>
    </source>
</evidence>
<sequence>MTDLEIVASEVHSAPARAILRAYFADVASRYYRRAATPAELDTAMTEDPSDVLSPPSGVFLLAREGTDAVGCAGVRLLEPGVAELKRMFVRSDRRGRGIGARLLSRAEDSARDLGANVVRLDTRRDLVEARSLYAHHGYREIPGYNDGPYAECWYERRLADT</sequence>
<gene>
    <name evidence="4" type="ORF">SacmaDRAFT_0902</name>
</gene>
<dbReference type="InterPro" id="IPR050832">
    <property type="entry name" value="Bact_Acetyltransf"/>
</dbReference>
<reference evidence="4 5" key="1">
    <citation type="journal article" date="2012" name="Stand. Genomic Sci.">
        <title>Genome sequence of the ocean sediment bacterium Saccharomonospora marina type strain (XMU15(T)).</title>
        <authorList>
            <person name="Klenk H.P."/>
            <person name="Lu M."/>
            <person name="Lucas S."/>
            <person name="Lapidus A."/>
            <person name="Copeland A."/>
            <person name="Pitluck S."/>
            <person name="Goodwin L.A."/>
            <person name="Han C."/>
            <person name="Tapia R."/>
            <person name="Brambilla E.M."/>
            <person name="Potter G."/>
            <person name="Land M."/>
            <person name="Ivanova N."/>
            <person name="Rohde M."/>
            <person name="Goker M."/>
            <person name="Detter J.C."/>
            <person name="Li W.J."/>
            <person name="Kyrpides N.C."/>
            <person name="Woyke T."/>
        </authorList>
    </citation>
    <scope>NUCLEOTIDE SEQUENCE [LARGE SCALE GENOMIC DNA]</scope>
    <source>
        <strain evidence="4 5">XMU15</strain>
    </source>
</reference>
<evidence type="ECO:0000256" key="1">
    <source>
        <dbReference type="ARBA" id="ARBA00022679"/>
    </source>
</evidence>
<dbReference type="CDD" id="cd04301">
    <property type="entry name" value="NAT_SF"/>
    <property type="match status" value="1"/>
</dbReference>
<protein>
    <submittedName>
        <fullName evidence="4">Acetyltransferase, N-acetylglutamate synthase</fullName>
    </submittedName>
</protein>
<evidence type="ECO:0000313" key="5">
    <source>
        <dbReference type="Proteomes" id="UP000004926"/>
    </source>
</evidence>
<proteinExistence type="predicted"/>
<dbReference type="InterPro" id="IPR000182">
    <property type="entry name" value="GNAT_dom"/>
</dbReference>
<feature type="domain" description="N-acetyltransferase" evidence="3">
    <location>
        <begin position="18"/>
        <end position="160"/>
    </location>
</feature>
<keyword evidence="2" id="KW-0012">Acyltransferase</keyword>
<evidence type="ECO:0000313" key="4">
    <source>
        <dbReference type="EMBL" id="EHR49195.1"/>
    </source>
</evidence>
<organism evidence="4 5">
    <name type="scientific">Saccharomonospora marina XMU15</name>
    <dbReference type="NCBI Taxonomy" id="882083"/>
    <lineage>
        <taxon>Bacteria</taxon>
        <taxon>Bacillati</taxon>
        <taxon>Actinomycetota</taxon>
        <taxon>Actinomycetes</taxon>
        <taxon>Pseudonocardiales</taxon>
        <taxon>Pseudonocardiaceae</taxon>
        <taxon>Saccharomonospora</taxon>
    </lineage>
</organism>
<name>H5X993_9PSEU</name>
<dbReference type="Gene3D" id="3.40.630.30">
    <property type="match status" value="1"/>
</dbReference>
<accession>H5X993</accession>
<dbReference type="Pfam" id="PF00583">
    <property type="entry name" value="Acetyltransf_1"/>
    <property type="match status" value="1"/>
</dbReference>
<dbReference type="PANTHER" id="PTHR43877">
    <property type="entry name" value="AMINOALKYLPHOSPHONATE N-ACETYLTRANSFERASE-RELATED-RELATED"/>
    <property type="match status" value="1"/>
</dbReference>
<dbReference type="Proteomes" id="UP000004926">
    <property type="component" value="Chromosome"/>
</dbReference>
<dbReference type="GO" id="GO:0016747">
    <property type="term" value="F:acyltransferase activity, transferring groups other than amino-acyl groups"/>
    <property type="evidence" value="ECO:0007669"/>
    <property type="project" value="InterPro"/>
</dbReference>
<keyword evidence="5" id="KW-1185">Reference proteome</keyword>
<dbReference type="RefSeq" id="WP_009152581.1">
    <property type="nucleotide sequence ID" value="NZ_CM001439.1"/>
</dbReference>
<dbReference type="PANTHER" id="PTHR43877:SF2">
    <property type="entry name" value="AMINOALKYLPHOSPHONATE N-ACETYLTRANSFERASE-RELATED"/>
    <property type="match status" value="1"/>
</dbReference>
<dbReference type="InterPro" id="IPR016181">
    <property type="entry name" value="Acyl_CoA_acyltransferase"/>
</dbReference>
<dbReference type="SUPFAM" id="SSF55729">
    <property type="entry name" value="Acyl-CoA N-acyltransferases (Nat)"/>
    <property type="match status" value="1"/>
</dbReference>